<accession>A0A149U242</accession>
<sequence>MPYIILAMALLLITAGSISSLRVIQGQNTPAALDTGTRATRAWLSYKSALLAYLEKNPGADGSLSLDQIGLATDAGLLAAAGNQIQRGPNAVTLEAWMPLTSDEITDAIRLSNGDRSIGTSTGDRWTTPVFGDMGTLPVSAPAGDVVSVVTLSGSGYP</sequence>
<dbReference type="Proteomes" id="UP000075411">
    <property type="component" value="Unassembled WGS sequence"/>
</dbReference>
<comment type="caution">
    <text evidence="1">The sequence shown here is derived from an EMBL/GenBank/DDBJ whole genome shotgun (WGS) entry which is preliminary data.</text>
</comment>
<dbReference type="AlphaFoldDB" id="A0A149U242"/>
<dbReference type="Pfam" id="PF07419">
    <property type="entry name" value="PilM"/>
    <property type="match status" value="1"/>
</dbReference>
<dbReference type="OrthoDB" id="7225969at2"/>
<evidence type="ECO:0000313" key="2">
    <source>
        <dbReference type="Proteomes" id="UP000075411"/>
    </source>
</evidence>
<proteinExistence type="predicted"/>
<reference evidence="1 2" key="1">
    <citation type="submission" date="2015-06" db="EMBL/GenBank/DDBJ databases">
        <title>Improved classification and identification of acetic acid bacteria using matrix-assisted laser desorption/ionization time-of-flight mass spectrometry; Gluconobacter nephelii and Gluconobacter uchimurae are later heterotypic synonyms of Gluconobacter japonicus and Gluconobacter oxydans, respectively.</title>
        <authorList>
            <person name="Li L."/>
            <person name="Cleenwerck I."/>
            <person name="De Vuyst L."/>
            <person name="Vandamme P."/>
        </authorList>
    </citation>
    <scope>NUCLEOTIDE SEQUENCE [LARGE SCALE GENOMIC DNA]</scope>
    <source>
        <strain evidence="1 2">LMG 1663</strain>
    </source>
</reference>
<protein>
    <submittedName>
        <fullName evidence="1">Uncharacterized protein</fullName>
    </submittedName>
</protein>
<dbReference type="RefSeq" id="WP_061487559.1">
    <property type="nucleotide sequence ID" value="NZ_LHZT01000104.1"/>
</dbReference>
<gene>
    <name evidence="1" type="ORF">AD947_03955</name>
</gene>
<dbReference type="EMBL" id="LHZT01000104">
    <property type="protein sequence ID" value="KXV59524.1"/>
    <property type="molecule type" value="Genomic_DNA"/>
</dbReference>
<name>A0A149U242_9PROT</name>
<dbReference type="InterPro" id="IPR009987">
    <property type="entry name" value="IM_PilM"/>
</dbReference>
<evidence type="ECO:0000313" key="1">
    <source>
        <dbReference type="EMBL" id="KXV59524.1"/>
    </source>
</evidence>
<organism evidence="1 2">
    <name type="scientific">Acetobacter tropicalis</name>
    <dbReference type="NCBI Taxonomy" id="104102"/>
    <lineage>
        <taxon>Bacteria</taxon>
        <taxon>Pseudomonadati</taxon>
        <taxon>Pseudomonadota</taxon>
        <taxon>Alphaproteobacteria</taxon>
        <taxon>Acetobacterales</taxon>
        <taxon>Acetobacteraceae</taxon>
        <taxon>Acetobacter</taxon>
    </lineage>
</organism>
<dbReference type="PATRIC" id="fig|104102.12.peg.3348"/>